<dbReference type="InterPro" id="IPR013325">
    <property type="entry name" value="RNA_pol_sigma_r2"/>
</dbReference>
<dbReference type="Pfam" id="PF08281">
    <property type="entry name" value="Sigma70_r4_2"/>
    <property type="match status" value="1"/>
</dbReference>
<dbReference type="InterPro" id="IPR036388">
    <property type="entry name" value="WH-like_DNA-bd_sf"/>
</dbReference>
<feature type="domain" description="RNA polymerase sigma factor 70 region 4 type 2" evidence="3">
    <location>
        <begin position="110"/>
        <end position="160"/>
    </location>
</feature>
<dbReference type="InterPro" id="IPR007627">
    <property type="entry name" value="RNA_pol_sigma70_r2"/>
</dbReference>
<feature type="domain" description="RNA polymerase sigma-70 region 2" evidence="2">
    <location>
        <begin position="6"/>
        <end position="68"/>
    </location>
</feature>
<organism evidence="4 5">
    <name type="scientific">Paenibacillus aurantiacus</name>
    <dbReference type="NCBI Taxonomy" id="1936118"/>
    <lineage>
        <taxon>Bacteria</taxon>
        <taxon>Bacillati</taxon>
        <taxon>Bacillota</taxon>
        <taxon>Bacilli</taxon>
        <taxon>Bacillales</taxon>
        <taxon>Paenibacillaceae</taxon>
        <taxon>Paenibacillus</taxon>
    </lineage>
</organism>
<dbReference type="Gene3D" id="1.10.1740.10">
    <property type="match status" value="1"/>
</dbReference>
<dbReference type="NCBIfam" id="TIGR02957">
    <property type="entry name" value="SigX4"/>
    <property type="match status" value="1"/>
</dbReference>
<dbReference type="PANTHER" id="PTHR30173:SF36">
    <property type="entry name" value="ECF RNA POLYMERASE SIGMA FACTOR SIGJ"/>
    <property type="match status" value="1"/>
</dbReference>
<dbReference type="EMBL" id="JBHMDO010000015">
    <property type="protein sequence ID" value="MFB9325674.1"/>
    <property type="molecule type" value="Genomic_DNA"/>
</dbReference>
<keyword evidence="5" id="KW-1185">Reference proteome</keyword>
<dbReference type="NCBIfam" id="NF007214">
    <property type="entry name" value="PRK09636.1"/>
    <property type="match status" value="1"/>
</dbReference>
<evidence type="ECO:0000256" key="1">
    <source>
        <dbReference type="ARBA" id="ARBA00011344"/>
    </source>
</evidence>
<proteinExistence type="predicted"/>
<dbReference type="InterPro" id="IPR032710">
    <property type="entry name" value="NTF2-like_dom_sf"/>
</dbReference>
<dbReference type="Gene3D" id="1.10.10.10">
    <property type="entry name" value="Winged helix-like DNA-binding domain superfamily/Winged helix DNA-binding domain"/>
    <property type="match status" value="1"/>
</dbReference>
<evidence type="ECO:0000259" key="3">
    <source>
        <dbReference type="Pfam" id="PF08281"/>
    </source>
</evidence>
<evidence type="ECO:0000313" key="4">
    <source>
        <dbReference type="EMBL" id="MFB9325674.1"/>
    </source>
</evidence>
<dbReference type="Gene3D" id="3.10.450.50">
    <property type="match status" value="1"/>
</dbReference>
<dbReference type="InterPro" id="IPR013249">
    <property type="entry name" value="RNA_pol_sigma70_r4_t2"/>
</dbReference>
<comment type="caution">
    <text evidence="4">The sequence shown here is derived from an EMBL/GenBank/DDBJ whole genome shotgun (WGS) entry which is preliminary data.</text>
</comment>
<dbReference type="PANTHER" id="PTHR30173">
    <property type="entry name" value="SIGMA 19 FACTOR"/>
    <property type="match status" value="1"/>
</dbReference>
<dbReference type="InterPro" id="IPR014284">
    <property type="entry name" value="RNA_pol_sigma-70_dom"/>
</dbReference>
<dbReference type="InterPro" id="IPR052704">
    <property type="entry name" value="ECF_Sigma-70_Domain"/>
</dbReference>
<name>A0ABV5KKE1_9BACL</name>
<reference evidence="4 5" key="1">
    <citation type="submission" date="2024-09" db="EMBL/GenBank/DDBJ databases">
        <authorList>
            <person name="Sun Q."/>
            <person name="Mori K."/>
        </authorList>
    </citation>
    <scope>NUCLEOTIDE SEQUENCE [LARGE SCALE GENOMIC DNA]</scope>
    <source>
        <strain evidence="4 5">TISTR 2452</strain>
    </source>
</reference>
<dbReference type="Pfam" id="PF04542">
    <property type="entry name" value="Sigma70_r2"/>
    <property type="match status" value="1"/>
</dbReference>
<sequence>METELLYREHRGMLVGLAYRMLGSAADAEDIVQDTFIAFAQVPEENVRSAKSYLCKMVANRCIDKLRGSVSKRETYIGPWLPEPVITDEGGGMEGDPLSRYVHKESLSTAYLLLLQQLTWTERAVFLLREVLDFDYDEIAEIVGKSSVNCRQIFRRAKRSIGEAPLATPALQGKTTELVLRFAEAMQSGSVPKLLEVLAADAVMRNDGGGRILAATKPILGADRIIRFFLGILAKAEGAYSFAFAEVNGLSAIVTFKNGSPHGVLSFEVRDDRIVNLFYVVNPDKLARLEADRIRPIA</sequence>
<dbReference type="SUPFAM" id="SSF88659">
    <property type="entry name" value="Sigma3 and sigma4 domains of RNA polymerase sigma factors"/>
    <property type="match status" value="1"/>
</dbReference>
<comment type="subunit">
    <text evidence="1">Interacts transiently with the RNA polymerase catalytic core formed by RpoA, RpoB, RpoC and RpoZ (2 alpha, 1 beta, 1 beta' and 1 omega subunit) to form the RNA polymerase holoenzyme that can initiate transcription.</text>
</comment>
<evidence type="ECO:0000313" key="5">
    <source>
        <dbReference type="Proteomes" id="UP001589747"/>
    </source>
</evidence>
<dbReference type="NCBIfam" id="TIGR02937">
    <property type="entry name" value="sigma70-ECF"/>
    <property type="match status" value="1"/>
</dbReference>
<dbReference type="RefSeq" id="WP_377491980.1">
    <property type="nucleotide sequence ID" value="NZ_JBHMDO010000015.1"/>
</dbReference>
<dbReference type="SUPFAM" id="SSF54427">
    <property type="entry name" value="NTF2-like"/>
    <property type="match status" value="1"/>
</dbReference>
<dbReference type="SUPFAM" id="SSF88946">
    <property type="entry name" value="Sigma2 domain of RNA polymerase sigma factors"/>
    <property type="match status" value="1"/>
</dbReference>
<dbReference type="Proteomes" id="UP001589747">
    <property type="component" value="Unassembled WGS sequence"/>
</dbReference>
<accession>A0ABV5KKE1</accession>
<dbReference type="InterPro" id="IPR014303">
    <property type="entry name" value="RNA_pol_sigma-70_ECF"/>
</dbReference>
<dbReference type="InterPro" id="IPR013324">
    <property type="entry name" value="RNA_pol_sigma_r3/r4-like"/>
</dbReference>
<gene>
    <name evidence="4" type="ORF">ACFFSY_07025</name>
</gene>
<evidence type="ECO:0000259" key="2">
    <source>
        <dbReference type="Pfam" id="PF04542"/>
    </source>
</evidence>
<protein>
    <submittedName>
        <fullName evidence="4">RNA polymerase sigma-70 factor</fullName>
    </submittedName>
</protein>